<evidence type="ECO:0000256" key="4">
    <source>
        <dbReference type="ARBA" id="ARBA00023180"/>
    </source>
</evidence>
<keyword evidence="9" id="KW-0675">Receptor</keyword>
<keyword evidence="5" id="KW-0479">Metal-binding</keyword>
<dbReference type="Gene3D" id="2.60.40.10">
    <property type="entry name" value="Immunoglobulins"/>
    <property type="match status" value="3"/>
</dbReference>
<dbReference type="OrthoDB" id="10012075at2759"/>
<evidence type="ECO:0000256" key="3">
    <source>
        <dbReference type="ARBA" id="ARBA00022840"/>
    </source>
</evidence>
<dbReference type="SUPFAM" id="SSF48726">
    <property type="entry name" value="Immunoglobulin"/>
    <property type="match status" value="2"/>
</dbReference>
<dbReference type="GO" id="GO:0046872">
    <property type="term" value="F:metal ion binding"/>
    <property type="evidence" value="ECO:0007669"/>
    <property type="project" value="UniProtKB-KW"/>
</dbReference>
<comment type="caution">
    <text evidence="9">The sequence shown here is derived from an EMBL/GenBank/DDBJ whole genome shotgun (WGS) entry which is preliminary data.</text>
</comment>
<dbReference type="PROSITE" id="PS50011">
    <property type="entry name" value="PROTEIN_KINASE_DOM"/>
    <property type="match status" value="1"/>
</dbReference>
<keyword evidence="4" id="KW-0325">Glycoprotein</keyword>
<evidence type="ECO:0000256" key="6">
    <source>
        <dbReference type="SAM" id="SignalP"/>
    </source>
</evidence>
<feature type="chain" id="PRO_5013956795" evidence="6">
    <location>
        <begin position="22"/>
        <end position="717"/>
    </location>
</feature>
<dbReference type="InterPro" id="IPR013783">
    <property type="entry name" value="Ig-like_fold"/>
</dbReference>
<keyword evidence="9" id="KW-0418">Kinase</keyword>
<evidence type="ECO:0000256" key="1">
    <source>
        <dbReference type="ARBA" id="ARBA00004167"/>
    </source>
</evidence>
<dbReference type="PIRSF" id="PIRSF000615">
    <property type="entry name" value="TyrPK_CSF1-R"/>
    <property type="match status" value="1"/>
</dbReference>
<proteinExistence type="predicted"/>
<dbReference type="InterPro" id="IPR000719">
    <property type="entry name" value="Prot_kinase_dom"/>
</dbReference>
<dbReference type="Pfam" id="PF07714">
    <property type="entry name" value="PK_Tyr_Ser-Thr"/>
    <property type="match status" value="1"/>
</dbReference>
<keyword evidence="6" id="KW-0732">Signal</keyword>
<evidence type="ECO:0000256" key="2">
    <source>
        <dbReference type="ARBA" id="ARBA00022741"/>
    </source>
</evidence>
<dbReference type="Gene3D" id="1.10.510.10">
    <property type="entry name" value="Transferase(Phosphotransferase) domain 1"/>
    <property type="match status" value="1"/>
</dbReference>
<keyword evidence="9" id="KW-0808">Transferase</keyword>
<feature type="signal peptide" evidence="6">
    <location>
        <begin position="1"/>
        <end position="21"/>
    </location>
</feature>
<accession>A0A2G8K4V3</accession>
<dbReference type="EMBL" id="MRZV01000887">
    <property type="protein sequence ID" value="PIK42969.1"/>
    <property type="molecule type" value="Genomic_DNA"/>
</dbReference>
<keyword evidence="5" id="KW-0460">Magnesium</keyword>
<comment type="subcellular location">
    <subcellularLocation>
        <location evidence="1">Membrane</location>
        <topology evidence="1">Single-pass membrane protein</topology>
    </subcellularLocation>
</comment>
<dbReference type="STRING" id="307972.A0A2G8K4V3"/>
<dbReference type="PANTHER" id="PTHR24418">
    <property type="entry name" value="TYROSINE-PROTEIN KINASE"/>
    <property type="match status" value="1"/>
</dbReference>
<dbReference type="InterPro" id="IPR007110">
    <property type="entry name" value="Ig-like_dom"/>
</dbReference>
<evidence type="ECO:0000259" key="7">
    <source>
        <dbReference type="PROSITE" id="PS50011"/>
    </source>
</evidence>
<reference evidence="9 10" key="1">
    <citation type="journal article" date="2017" name="PLoS Biol.">
        <title>The sea cucumber genome provides insights into morphological evolution and visceral regeneration.</title>
        <authorList>
            <person name="Zhang X."/>
            <person name="Sun L."/>
            <person name="Yuan J."/>
            <person name="Sun Y."/>
            <person name="Gao Y."/>
            <person name="Zhang L."/>
            <person name="Li S."/>
            <person name="Dai H."/>
            <person name="Hamel J.F."/>
            <person name="Liu C."/>
            <person name="Yu Y."/>
            <person name="Liu S."/>
            <person name="Lin W."/>
            <person name="Guo K."/>
            <person name="Jin S."/>
            <person name="Xu P."/>
            <person name="Storey K.B."/>
            <person name="Huan P."/>
            <person name="Zhang T."/>
            <person name="Zhou Y."/>
            <person name="Zhang J."/>
            <person name="Lin C."/>
            <person name="Li X."/>
            <person name="Xing L."/>
            <person name="Huo D."/>
            <person name="Sun M."/>
            <person name="Wang L."/>
            <person name="Mercier A."/>
            <person name="Li F."/>
            <person name="Yang H."/>
            <person name="Xiang J."/>
        </authorList>
    </citation>
    <scope>NUCLEOTIDE SEQUENCE [LARGE SCALE GENOMIC DNA]</scope>
    <source>
        <strain evidence="9">Shaxun</strain>
        <tissue evidence="9">Muscle</tissue>
    </source>
</reference>
<name>A0A2G8K4V3_STIJA</name>
<keyword evidence="10" id="KW-1185">Reference proteome</keyword>
<dbReference type="GO" id="GO:0004672">
    <property type="term" value="F:protein kinase activity"/>
    <property type="evidence" value="ECO:0007669"/>
    <property type="project" value="InterPro"/>
</dbReference>
<feature type="domain" description="Ig-like" evidence="8">
    <location>
        <begin position="112"/>
        <end position="209"/>
    </location>
</feature>
<dbReference type="InterPro" id="IPR001245">
    <property type="entry name" value="Ser-Thr/Tyr_kinase_cat_dom"/>
</dbReference>
<sequence length="717" mass="81010">MSVRIFLTLHLLLLVLRDAKLQDGISNVTVTEFDSVVLKCNDSTALNAWKFAGSLLFHNRVPQDPELSPGMTVFQNNSLLVRNVTSAHEGIYECLISGKLKFKYRLQVQVIPNLQLTINGQPTDNLTYLEEGAVIEAVCLATRLQSAAKLTWFINDHSSYSYPCMRNKHIQEANGTLTRSMIRFIPQSFTGNITCIVHHGAGVTERRVDGEYFVYSKPTIKLVINGKDSHENVQIRETDYITASCRVEKAKAAMTITWLVNGEDVEIKSNITKHRSDLLHYNLTSTVVFKPSELRGNVTCNISDSEHSSSTVYWTVAVSFSYCSLTEEKKVTTETYITEWQAKNGFTFILKQPWMISLVGSFTVMTYITIIVQEPFANKPDGINITKSKSELPDVPKDSPYYYKYERQERLDGTYSTILDTENEGRIFYPKDMCLINNLNMGKFYNRWLGTISSPGTATCVVATTLSDDVLQRESINWYEYVRRVLDLPSSGGLVQVLGICVENDKLYLLHKHVFCATLDARLQTPSYAAMTTSEVTRCISSILDGMELIHSYGFLHPGLSTKKILLHSSGYCKLYDFCLSKDATNVVSEMRSSMSDEDLPPESVSRKEYDKYSDVWCVAIVLWKILSSGCSPFISNPNEVNGYGILVFEAPANLPESYKDLRNDELLKCLNVDIELRPKMKELRLSYEKIFKGTTPVRDMNANSVNDTYVPMKALT</sequence>
<dbReference type="InterPro" id="IPR011009">
    <property type="entry name" value="Kinase-like_dom_sf"/>
</dbReference>
<dbReference type="InterPro" id="IPR050198">
    <property type="entry name" value="Non-receptor_tyrosine_kinases"/>
</dbReference>
<feature type="binding site" evidence="5">
    <location>
        <position position="577"/>
    </location>
    <ligand>
        <name>Mg(2+)</name>
        <dbReference type="ChEBI" id="CHEBI:18420"/>
    </ligand>
</feature>
<feature type="domain" description="Protein kinase" evidence="7">
    <location>
        <begin position="433"/>
        <end position="692"/>
    </location>
</feature>
<keyword evidence="2" id="KW-0547">Nucleotide-binding</keyword>
<evidence type="ECO:0000256" key="5">
    <source>
        <dbReference type="PIRSR" id="PIRSR000615-3"/>
    </source>
</evidence>
<gene>
    <name evidence="9" type="ORF">BSL78_20179</name>
</gene>
<evidence type="ECO:0000259" key="8">
    <source>
        <dbReference type="PROSITE" id="PS50835"/>
    </source>
</evidence>
<dbReference type="SUPFAM" id="SSF56112">
    <property type="entry name" value="Protein kinase-like (PK-like)"/>
    <property type="match status" value="1"/>
</dbReference>
<evidence type="ECO:0000313" key="10">
    <source>
        <dbReference type="Proteomes" id="UP000230750"/>
    </source>
</evidence>
<organism evidence="9 10">
    <name type="scientific">Stichopus japonicus</name>
    <name type="common">Sea cucumber</name>
    <dbReference type="NCBI Taxonomy" id="307972"/>
    <lineage>
        <taxon>Eukaryota</taxon>
        <taxon>Metazoa</taxon>
        <taxon>Echinodermata</taxon>
        <taxon>Eleutherozoa</taxon>
        <taxon>Echinozoa</taxon>
        <taxon>Holothuroidea</taxon>
        <taxon>Aspidochirotacea</taxon>
        <taxon>Aspidochirotida</taxon>
        <taxon>Stichopodidae</taxon>
        <taxon>Apostichopus</taxon>
    </lineage>
</organism>
<keyword evidence="3" id="KW-0067">ATP-binding</keyword>
<feature type="domain" description="Ig-like" evidence="8">
    <location>
        <begin position="218"/>
        <end position="317"/>
    </location>
</feature>
<dbReference type="GO" id="GO:0005524">
    <property type="term" value="F:ATP binding"/>
    <property type="evidence" value="ECO:0007669"/>
    <property type="project" value="UniProtKB-KW"/>
</dbReference>
<dbReference type="InterPro" id="IPR036179">
    <property type="entry name" value="Ig-like_dom_sf"/>
</dbReference>
<protein>
    <submittedName>
        <fullName evidence="9">Tyrosine kinase receptor Cad96Ca</fullName>
    </submittedName>
</protein>
<evidence type="ECO:0000313" key="9">
    <source>
        <dbReference type="EMBL" id="PIK42969.1"/>
    </source>
</evidence>
<dbReference type="PROSITE" id="PS50835">
    <property type="entry name" value="IG_LIKE"/>
    <property type="match status" value="2"/>
</dbReference>
<dbReference type="Proteomes" id="UP000230750">
    <property type="component" value="Unassembled WGS sequence"/>
</dbReference>
<dbReference type="AlphaFoldDB" id="A0A2G8K4V3"/>
<dbReference type="GO" id="GO:0016020">
    <property type="term" value="C:membrane"/>
    <property type="evidence" value="ECO:0007669"/>
    <property type="project" value="UniProtKB-SubCell"/>
</dbReference>